<dbReference type="InterPro" id="IPR036388">
    <property type="entry name" value="WH-like_DNA-bd_sf"/>
</dbReference>
<accession>A0A369YK68</accession>
<evidence type="ECO:0000313" key="5">
    <source>
        <dbReference type="EMBL" id="RDE73185.1"/>
    </source>
</evidence>
<gene>
    <name evidence="5" type="ORF">DPV93_03595</name>
</gene>
<dbReference type="STRING" id="1035839.GCA_000238795_00342"/>
<name>A0A369YK68_9PAST</name>
<comment type="caution">
    <text evidence="5">The sequence shown here is derived from an EMBL/GenBank/DDBJ whole genome shotgun (WGS) entry which is preliminary data.</text>
</comment>
<sequence>MVRMEQLGHSITYIKQMYTLWAKNEGLDNVHVLWILCSLLRHPHRSQQEICTDFFIPKQTLSPICKNLLKEGIIEPAAVCLDKREKRIQLTKKGRAFAEPLMSRLNMLENKVFTRLGEEKSEALITLTRQLSEFLGEEILSDIDSVK</sequence>
<dbReference type="AlphaFoldDB" id="A0A369YK68"/>
<keyword evidence="2" id="KW-0238">DNA-binding</keyword>
<reference evidence="5 6" key="1">
    <citation type="submission" date="2018-05" db="EMBL/GenBank/DDBJ databases">
        <title>Draft Genome Sequences for a Diverse set of 7 Haemophilus Species.</title>
        <authorList>
            <person name="Nichols M."/>
            <person name="Topaz N."/>
            <person name="Wang X."/>
            <person name="Wang X."/>
            <person name="Boxrud D."/>
        </authorList>
    </citation>
    <scope>NUCLEOTIDE SEQUENCE [LARGE SCALE GENOMIC DNA]</scope>
    <source>
        <strain evidence="5 6">C2002001239</strain>
    </source>
</reference>
<feature type="domain" description="HTH marR-type" evidence="4">
    <location>
        <begin position="1"/>
        <end position="133"/>
    </location>
</feature>
<dbReference type="PROSITE" id="PS50995">
    <property type="entry name" value="HTH_MARR_2"/>
    <property type="match status" value="1"/>
</dbReference>
<evidence type="ECO:0000256" key="1">
    <source>
        <dbReference type="ARBA" id="ARBA00023015"/>
    </source>
</evidence>
<dbReference type="EMBL" id="QEPN01000002">
    <property type="protein sequence ID" value="RDE73185.1"/>
    <property type="molecule type" value="Genomic_DNA"/>
</dbReference>
<dbReference type="InterPro" id="IPR036390">
    <property type="entry name" value="WH_DNA-bd_sf"/>
</dbReference>
<keyword evidence="1" id="KW-0805">Transcription regulation</keyword>
<evidence type="ECO:0000313" key="6">
    <source>
        <dbReference type="Proteomes" id="UP000253872"/>
    </source>
</evidence>
<dbReference type="GO" id="GO:0003700">
    <property type="term" value="F:DNA-binding transcription factor activity"/>
    <property type="evidence" value="ECO:0007669"/>
    <property type="project" value="InterPro"/>
</dbReference>
<keyword evidence="3" id="KW-0804">Transcription</keyword>
<proteinExistence type="predicted"/>
<evidence type="ECO:0000259" key="4">
    <source>
        <dbReference type="PROSITE" id="PS50995"/>
    </source>
</evidence>
<evidence type="ECO:0000256" key="2">
    <source>
        <dbReference type="ARBA" id="ARBA00023125"/>
    </source>
</evidence>
<dbReference type="Proteomes" id="UP000253872">
    <property type="component" value="Unassembled WGS sequence"/>
</dbReference>
<dbReference type="PANTHER" id="PTHR42756">
    <property type="entry name" value="TRANSCRIPTIONAL REGULATOR, MARR"/>
    <property type="match status" value="1"/>
</dbReference>
<dbReference type="GO" id="GO:0003677">
    <property type="term" value="F:DNA binding"/>
    <property type="evidence" value="ECO:0007669"/>
    <property type="project" value="UniProtKB-KW"/>
</dbReference>
<evidence type="ECO:0000256" key="3">
    <source>
        <dbReference type="ARBA" id="ARBA00023163"/>
    </source>
</evidence>
<dbReference type="InterPro" id="IPR000835">
    <property type="entry name" value="HTH_MarR-typ"/>
</dbReference>
<dbReference type="SUPFAM" id="SSF46785">
    <property type="entry name" value="Winged helix' DNA-binding domain"/>
    <property type="match status" value="1"/>
</dbReference>
<dbReference type="PANTHER" id="PTHR42756:SF1">
    <property type="entry name" value="TRANSCRIPTIONAL REPRESSOR OF EMRAB OPERON"/>
    <property type="match status" value="1"/>
</dbReference>
<dbReference type="Gene3D" id="1.10.10.10">
    <property type="entry name" value="Winged helix-like DNA-binding domain superfamily/Winged helix DNA-binding domain"/>
    <property type="match status" value="1"/>
</dbReference>
<protein>
    <submittedName>
        <fullName evidence="5">MarR family transcriptional regulator</fullName>
    </submittedName>
</protein>
<dbReference type="SMART" id="SM00347">
    <property type="entry name" value="HTH_MARR"/>
    <property type="match status" value="1"/>
</dbReference>
<organism evidence="5 6">
    <name type="scientific">Haemophilus sputorum</name>
    <dbReference type="NCBI Taxonomy" id="1078480"/>
    <lineage>
        <taxon>Bacteria</taxon>
        <taxon>Pseudomonadati</taxon>
        <taxon>Pseudomonadota</taxon>
        <taxon>Gammaproteobacteria</taxon>
        <taxon>Pasteurellales</taxon>
        <taxon>Pasteurellaceae</taxon>
        <taxon>Haemophilus</taxon>
    </lineage>
</organism>